<feature type="signal peptide" evidence="1">
    <location>
        <begin position="1"/>
        <end position="21"/>
    </location>
</feature>
<feature type="chain" id="PRO_5022687577" evidence="1">
    <location>
        <begin position="22"/>
        <end position="61"/>
    </location>
</feature>
<dbReference type="Proteomes" id="UP000324222">
    <property type="component" value="Unassembled WGS sequence"/>
</dbReference>
<organism evidence="2 3">
    <name type="scientific">Portunus trituberculatus</name>
    <name type="common">Swimming crab</name>
    <name type="synonym">Neptunus trituberculatus</name>
    <dbReference type="NCBI Taxonomy" id="210409"/>
    <lineage>
        <taxon>Eukaryota</taxon>
        <taxon>Metazoa</taxon>
        <taxon>Ecdysozoa</taxon>
        <taxon>Arthropoda</taxon>
        <taxon>Crustacea</taxon>
        <taxon>Multicrustacea</taxon>
        <taxon>Malacostraca</taxon>
        <taxon>Eumalacostraca</taxon>
        <taxon>Eucarida</taxon>
        <taxon>Decapoda</taxon>
        <taxon>Pleocyemata</taxon>
        <taxon>Brachyura</taxon>
        <taxon>Eubrachyura</taxon>
        <taxon>Portunoidea</taxon>
        <taxon>Portunidae</taxon>
        <taxon>Portuninae</taxon>
        <taxon>Portunus</taxon>
    </lineage>
</organism>
<name>A0A5B7HHI1_PORTR</name>
<sequence length="61" mass="7143">MTLKMVLMAVAIVTMVKVVISEEHVGQYVGRKANFLNEYNRKYGKVPLLYILRFRQILNNQ</sequence>
<evidence type="ECO:0000313" key="3">
    <source>
        <dbReference type="Proteomes" id="UP000324222"/>
    </source>
</evidence>
<keyword evidence="1" id="KW-0732">Signal</keyword>
<accession>A0A5B7HHI1</accession>
<protein>
    <submittedName>
        <fullName evidence="2">Uncharacterized protein</fullName>
    </submittedName>
</protein>
<dbReference type="EMBL" id="VSRR010031524">
    <property type="protein sequence ID" value="MPC70672.1"/>
    <property type="molecule type" value="Genomic_DNA"/>
</dbReference>
<proteinExistence type="predicted"/>
<evidence type="ECO:0000256" key="1">
    <source>
        <dbReference type="SAM" id="SignalP"/>
    </source>
</evidence>
<evidence type="ECO:0000313" key="2">
    <source>
        <dbReference type="EMBL" id="MPC70672.1"/>
    </source>
</evidence>
<comment type="caution">
    <text evidence="2">The sequence shown here is derived from an EMBL/GenBank/DDBJ whole genome shotgun (WGS) entry which is preliminary data.</text>
</comment>
<keyword evidence="3" id="KW-1185">Reference proteome</keyword>
<dbReference type="AlphaFoldDB" id="A0A5B7HHI1"/>
<gene>
    <name evidence="2" type="ORF">E2C01_064927</name>
</gene>
<reference evidence="2 3" key="1">
    <citation type="submission" date="2019-05" db="EMBL/GenBank/DDBJ databases">
        <title>Another draft genome of Portunus trituberculatus and its Hox gene families provides insights of decapod evolution.</title>
        <authorList>
            <person name="Jeong J.-H."/>
            <person name="Song I."/>
            <person name="Kim S."/>
            <person name="Choi T."/>
            <person name="Kim D."/>
            <person name="Ryu S."/>
            <person name="Kim W."/>
        </authorList>
    </citation>
    <scope>NUCLEOTIDE SEQUENCE [LARGE SCALE GENOMIC DNA]</scope>
    <source>
        <tissue evidence="2">Muscle</tissue>
    </source>
</reference>